<dbReference type="GO" id="GO:0030833">
    <property type="term" value="P:regulation of actin filament polymerization"/>
    <property type="evidence" value="ECO:0007669"/>
    <property type="project" value="TreeGrafter"/>
</dbReference>
<dbReference type="Proteomes" id="UP000261520">
    <property type="component" value="Unplaced"/>
</dbReference>
<reference evidence="4" key="1">
    <citation type="submission" date="2025-08" db="UniProtKB">
        <authorList>
            <consortium name="Ensembl"/>
        </authorList>
    </citation>
    <scope>IDENTIFICATION</scope>
</reference>
<dbReference type="Gene3D" id="1.10.555.10">
    <property type="entry name" value="Rho GTPase activation protein"/>
    <property type="match status" value="1"/>
</dbReference>
<dbReference type="SUPFAM" id="SSF48350">
    <property type="entry name" value="GTPase activation domain, GAP"/>
    <property type="match status" value="1"/>
</dbReference>
<feature type="region of interest" description="Disordered" evidence="2">
    <location>
        <begin position="160"/>
        <end position="221"/>
    </location>
</feature>
<dbReference type="Pfam" id="PF00620">
    <property type="entry name" value="RhoGAP"/>
    <property type="match status" value="1"/>
</dbReference>
<reference evidence="4" key="2">
    <citation type="submission" date="2025-09" db="UniProtKB">
        <authorList>
            <consortium name="Ensembl"/>
        </authorList>
    </citation>
    <scope>IDENTIFICATION</scope>
</reference>
<keyword evidence="1" id="KW-0343">GTPase activation</keyword>
<evidence type="ECO:0000256" key="2">
    <source>
        <dbReference type="SAM" id="MobiDB-lite"/>
    </source>
</evidence>
<dbReference type="GO" id="GO:0005737">
    <property type="term" value="C:cytoplasm"/>
    <property type="evidence" value="ECO:0007669"/>
    <property type="project" value="TreeGrafter"/>
</dbReference>
<feature type="region of interest" description="Disordered" evidence="2">
    <location>
        <begin position="93"/>
        <end position="118"/>
    </location>
</feature>
<feature type="domain" description="Rho-GAP" evidence="3">
    <location>
        <begin position="313"/>
        <end position="423"/>
    </location>
</feature>
<organism evidence="4 5">
    <name type="scientific">Periophthalmus magnuspinnatus</name>
    <dbReference type="NCBI Taxonomy" id="409849"/>
    <lineage>
        <taxon>Eukaryota</taxon>
        <taxon>Metazoa</taxon>
        <taxon>Chordata</taxon>
        <taxon>Craniata</taxon>
        <taxon>Vertebrata</taxon>
        <taxon>Euteleostomi</taxon>
        <taxon>Actinopterygii</taxon>
        <taxon>Neopterygii</taxon>
        <taxon>Teleostei</taxon>
        <taxon>Neoteleostei</taxon>
        <taxon>Acanthomorphata</taxon>
        <taxon>Gobiaria</taxon>
        <taxon>Gobiiformes</taxon>
        <taxon>Gobioidei</taxon>
        <taxon>Gobiidae</taxon>
        <taxon>Oxudercinae</taxon>
        <taxon>Periophthalmus</taxon>
    </lineage>
</organism>
<accession>A0A3B4AAR3</accession>
<evidence type="ECO:0000313" key="5">
    <source>
        <dbReference type="Proteomes" id="UP000261520"/>
    </source>
</evidence>
<feature type="compositionally biased region" description="Low complexity" evidence="2">
    <location>
        <begin position="200"/>
        <end position="212"/>
    </location>
</feature>
<dbReference type="PANTHER" id="PTHR14963">
    <property type="entry name" value="RHO GTPASE ACTIVATING PROTEIN 18,19-RELATED"/>
    <property type="match status" value="1"/>
</dbReference>
<dbReference type="AlphaFoldDB" id="A0A3B4AAR3"/>
<dbReference type="GO" id="GO:0007165">
    <property type="term" value="P:signal transduction"/>
    <property type="evidence" value="ECO:0007669"/>
    <property type="project" value="InterPro"/>
</dbReference>
<protein>
    <recommendedName>
        <fullName evidence="3">Rho-GAP domain-containing protein</fullName>
    </recommendedName>
</protein>
<feature type="compositionally biased region" description="Basic and acidic residues" evidence="2">
    <location>
        <begin position="93"/>
        <end position="117"/>
    </location>
</feature>
<name>A0A3B4AAR3_9GOBI</name>
<dbReference type="InterPro" id="IPR000198">
    <property type="entry name" value="RhoGAP_dom"/>
</dbReference>
<sequence length="423" mass="47702">MPSLCVSDALPVCVRCPPCVCQMPSLCGLVDLFETWRRCRLTLVFSSLSRRTDQYMVQQDHGDRYGSFLICVSGPQDSLDELEMDDYWKEVENISRSTDGDRKGEEDSQEEEPKGEQEEAWLVEAGLARLFDDSDEDSAAFLSTLTRSQAAAIERRVQQTLRRRNRQHLPDVRDIFRPPGHHKHPQSRMKHPRSMRTSRTRPQQTTSSVSQTVERRGGGEGGTCVSAATPSGGTDAYTVYVCELTCFYLFQNFKLLRDKTGQTRIGDLSPQDMKKVNRLVLVEMTALFDTAGVDIKAQKPVKIKTKDSGLFGVSLNTLLEQDQKRIPGTKVPIILQRLISHIEDEGLDTEGLLRIPGAATRVKALCQDLESSFYDGRFSWGQLKQHDAASLLKLLIRELPLPLLSAEHLNAFIAVNNRVRKRH</sequence>
<feature type="compositionally biased region" description="Basic residues" evidence="2">
    <location>
        <begin position="179"/>
        <end position="199"/>
    </location>
</feature>
<dbReference type="PANTHER" id="PTHR14963:SF6">
    <property type="entry name" value="RHO GTPASE-ACTIVATING PROTEIN 18"/>
    <property type="match status" value="1"/>
</dbReference>
<evidence type="ECO:0000256" key="1">
    <source>
        <dbReference type="ARBA" id="ARBA00022468"/>
    </source>
</evidence>
<proteinExistence type="predicted"/>
<dbReference type="PROSITE" id="PS50238">
    <property type="entry name" value="RHOGAP"/>
    <property type="match status" value="1"/>
</dbReference>
<dbReference type="GO" id="GO:0005096">
    <property type="term" value="F:GTPase activator activity"/>
    <property type="evidence" value="ECO:0007669"/>
    <property type="project" value="UniProtKB-KW"/>
</dbReference>
<keyword evidence="5" id="KW-1185">Reference proteome</keyword>
<evidence type="ECO:0000259" key="3">
    <source>
        <dbReference type="PROSITE" id="PS50238"/>
    </source>
</evidence>
<dbReference type="GO" id="GO:0051056">
    <property type="term" value="P:regulation of small GTPase mediated signal transduction"/>
    <property type="evidence" value="ECO:0007669"/>
    <property type="project" value="TreeGrafter"/>
</dbReference>
<evidence type="ECO:0000313" key="4">
    <source>
        <dbReference type="Ensembl" id="ENSPMGP00000013586.1"/>
    </source>
</evidence>
<dbReference type="InterPro" id="IPR008936">
    <property type="entry name" value="Rho_GTPase_activation_prot"/>
</dbReference>
<dbReference type="Ensembl" id="ENSPMGT00000014496.1">
    <property type="protein sequence ID" value="ENSPMGP00000013586.1"/>
    <property type="gene ID" value="ENSPMGG00000011166.1"/>
</dbReference>